<dbReference type="SUPFAM" id="SSF46689">
    <property type="entry name" value="Homeodomain-like"/>
    <property type="match status" value="2"/>
</dbReference>
<evidence type="ECO:0000256" key="5">
    <source>
        <dbReference type="SAM" id="MobiDB-lite"/>
    </source>
</evidence>
<feature type="domain" description="HTH tetR-type" evidence="6">
    <location>
        <begin position="256"/>
        <end position="316"/>
    </location>
</feature>
<feature type="DNA-binding region" description="H-T-H motif" evidence="4">
    <location>
        <begin position="48"/>
        <end position="67"/>
    </location>
</feature>
<dbReference type="PROSITE" id="PS50977">
    <property type="entry name" value="HTH_TETR_2"/>
    <property type="match status" value="2"/>
</dbReference>
<dbReference type="PANTHER" id="PTHR30055">
    <property type="entry name" value="HTH-TYPE TRANSCRIPTIONAL REGULATOR RUTR"/>
    <property type="match status" value="1"/>
</dbReference>
<dbReference type="GO" id="GO:0003700">
    <property type="term" value="F:DNA-binding transcription factor activity"/>
    <property type="evidence" value="ECO:0007669"/>
    <property type="project" value="TreeGrafter"/>
</dbReference>
<dbReference type="InterPro" id="IPR050109">
    <property type="entry name" value="HTH-type_TetR-like_transc_reg"/>
</dbReference>
<reference evidence="7 8" key="1">
    <citation type="submission" date="2018-06" db="EMBL/GenBank/DDBJ databases">
        <title>Genomic Encyclopedia of Type Strains, Phase IV (KMG-IV): sequencing the most valuable type-strain genomes for metagenomic binning, comparative biology and taxonomic classification.</title>
        <authorList>
            <person name="Goeker M."/>
        </authorList>
    </citation>
    <scope>NUCLEOTIDE SEQUENCE [LARGE SCALE GENOMIC DNA]</scope>
    <source>
        <strain evidence="7 8">DSM 45521</strain>
    </source>
</reference>
<evidence type="ECO:0000256" key="1">
    <source>
        <dbReference type="ARBA" id="ARBA00023015"/>
    </source>
</evidence>
<dbReference type="GO" id="GO:0000976">
    <property type="term" value="F:transcription cis-regulatory region binding"/>
    <property type="evidence" value="ECO:0007669"/>
    <property type="project" value="TreeGrafter"/>
</dbReference>
<accession>A0A318RLU0</accession>
<dbReference type="Proteomes" id="UP000247591">
    <property type="component" value="Unassembled WGS sequence"/>
</dbReference>
<comment type="caution">
    <text evidence="7">The sequence shown here is derived from an EMBL/GenBank/DDBJ whole genome shotgun (WGS) entry which is preliminary data.</text>
</comment>
<dbReference type="InterPro" id="IPR001647">
    <property type="entry name" value="HTH_TetR"/>
</dbReference>
<evidence type="ECO:0000256" key="2">
    <source>
        <dbReference type="ARBA" id="ARBA00023125"/>
    </source>
</evidence>
<sequence>MSDTTPITRRASYGPSSPDVGSRGANTRTKIVDVSLELFGRVGFFNTSVDAIAKEADISRATLYQYFPGKDEIFLELLDVCGRALFRVARRIGPLGPTKVGFDNLNWWLGEWSWVFDRYSTMFVQWTSVAMADTSVRPQIDTFMSGYTRMVTARLEQSELQGMEPRVASMAMIAIVHRINLFLATDRTYGRDTQAVVDSLSVYLQLLLFPETPSSVLNSIPLETPPEDPVIEVPPLPSTAGLSAADRTANLSKRAVNTVRTLVDAGATQFQLKGYHRTSVDDIVEQAGLARGTFYKYFSEKQDLLVAISIEGTEQAIDHAARLSKIDLTDPDTTELRAWISSFTAFMTRYSGSIGAWTEKTTDNDVVTQLGICGQAAMDSAMVADLITRKRDYPFDPVVAAIIFRSLVARIPQAAQELSPPLSDEATADLLIDCIRRGFFTHLT</sequence>
<keyword evidence="2 4" id="KW-0238">DNA-binding</keyword>
<evidence type="ECO:0000256" key="3">
    <source>
        <dbReference type="ARBA" id="ARBA00023163"/>
    </source>
</evidence>
<keyword evidence="3" id="KW-0804">Transcription</keyword>
<evidence type="ECO:0000313" key="7">
    <source>
        <dbReference type="EMBL" id="PYE17052.1"/>
    </source>
</evidence>
<dbReference type="EMBL" id="QJSP01000007">
    <property type="protein sequence ID" value="PYE17052.1"/>
    <property type="molecule type" value="Genomic_DNA"/>
</dbReference>
<gene>
    <name evidence="7" type="ORF">DFR67_107297</name>
</gene>
<dbReference type="Gene3D" id="1.10.357.10">
    <property type="entry name" value="Tetracycline Repressor, domain 2"/>
    <property type="match status" value="2"/>
</dbReference>
<evidence type="ECO:0000313" key="8">
    <source>
        <dbReference type="Proteomes" id="UP000247591"/>
    </source>
</evidence>
<keyword evidence="1" id="KW-0805">Transcription regulation</keyword>
<dbReference type="Pfam" id="PF00440">
    <property type="entry name" value="TetR_N"/>
    <property type="match status" value="2"/>
</dbReference>
<organism evidence="7 8">
    <name type="scientific">Williamsia limnetica</name>
    <dbReference type="NCBI Taxonomy" id="882452"/>
    <lineage>
        <taxon>Bacteria</taxon>
        <taxon>Bacillati</taxon>
        <taxon>Actinomycetota</taxon>
        <taxon>Actinomycetes</taxon>
        <taxon>Mycobacteriales</taxon>
        <taxon>Nocardiaceae</taxon>
        <taxon>Williamsia</taxon>
    </lineage>
</organism>
<dbReference type="RefSeq" id="WP_245937932.1">
    <property type="nucleotide sequence ID" value="NZ_QJSP01000007.1"/>
</dbReference>
<evidence type="ECO:0000256" key="4">
    <source>
        <dbReference type="PROSITE-ProRule" id="PRU00335"/>
    </source>
</evidence>
<dbReference type="InterPro" id="IPR009057">
    <property type="entry name" value="Homeodomain-like_sf"/>
</dbReference>
<keyword evidence="8" id="KW-1185">Reference proteome</keyword>
<proteinExistence type="predicted"/>
<dbReference type="PRINTS" id="PR00455">
    <property type="entry name" value="HTHTETR"/>
</dbReference>
<dbReference type="PANTHER" id="PTHR30055:SF234">
    <property type="entry name" value="HTH-TYPE TRANSCRIPTIONAL REGULATOR BETI"/>
    <property type="match status" value="1"/>
</dbReference>
<dbReference type="AlphaFoldDB" id="A0A318RLU0"/>
<evidence type="ECO:0000259" key="6">
    <source>
        <dbReference type="PROSITE" id="PS50977"/>
    </source>
</evidence>
<dbReference type="PROSITE" id="PS01081">
    <property type="entry name" value="HTH_TETR_1"/>
    <property type="match status" value="1"/>
</dbReference>
<name>A0A318RLU0_WILLI</name>
<protein>
    <submittedName>
        <fullName evidence="7">TetR family transcriptional regulator</fullName>
    </submittedName>
</protein>
<feature type="DNA-binding region" description="H-T-H motif" evidence="4">
    <location>
        <begin position="279"/>
        <end position="298"/>
    </location>
</feature>
<dbReference type="InterPro" id="IPR023772">
    <property type="entry name" value="DNA-bd_HTH_TetR-type_CS"/>
</dbReference>
<feature type="region of interest" description="Disordered" evidence="5">
    <location>
        <begin position="1"/>
        <end position="24"/>
    </location>
</feature>
<feature type="domain" description="HTH tetR-type" evidence="6">
    <location>
        <begin position="25"/>
        <end position="85"/>
    </location>
</feature>